<keyword evidence="4 8" id="KW-0812">Transmembrane</keyword>
<evidence type="ECO:0000256" key="1">
    <source>
        <dbReference type="ARBA" id="ARBA00004651"/>
    </source>
</evidence>
<evidence type="ECO:0000259" key="9">
    <source>
        <dbReference type="PROSITE" id="PS50928"/>
    </source>
</evidence>
<keyword evidence="7 8" id="KW-0472">Membrane</keyword>
<keyword evidence="5" id="KW-0029">Amino-acid transport</keyword>
<sequence length="233" mass="26614">MIEGFDNIQWHYLFNPELAYDSLPLLLEGLQITIIIAFSSMFFSLILGLVVAIMRMSRFKIFDLPARLYISFMRGTPLLVFIFILYYGLPVIGIQFTNPIVAGIVGMSLNFAAYNAEVIRSAISSVSRGQWEAAQSLQMSYIQILRRIILPQATRIALPPIFNIFMDIVKGTSLASVITVHELLYSARIVAGRTYESMTMYVAAALIYWAVCIIIGFFQQRLEKRYSRYLYTR</sequence>
<dbReference type="GO" id="GO:0006865">
    <property type="term" value="P:amino acid transport"/>
    <property type="evidence" value="ECO:0007669"/>
    <property type="project" value="UniProtKB-KW"/>
</dbReference>
<comment type="caution">
    <text evidence="10">The sequence shown here is derived from an EMBL/GenBank/DDBJ whole genome shotgun (WGS) entry which is preliminary data.</text>
</comment>
<evidence type="ECO:0000256" key="4">
    <source>
        <dbReference type="ARBA" id="ARBA00022692"/>
    </source>
</evidence>
<dbReference type="Pfam" id="PF00528">
    <property type="entry name" value="BPD_transp_1"/>
    <property type="match status" value="1"/>
</dbReference>
<dbReference type="PANTHER" id="PTHR30614:SF0">
    <property type="entry name" value="L-CYSTINE TRANSPORT SYSTEM PERMEASE PROTEIN TCYL"/>
    <property type="match status" value="1"/>
</dbReference>
<dbReference type="OrthoDB" id="9805999at2"/>
<dbReference type="InterPro" id="IPR043429">
    <property type="entry name" value="ArtM/GltK/GlnP/TcyL/YhdX-like"/>
</dbReference>
<dbReference type="InterPro" id="IPR000515">
    <property type="entry name" value="MetI-like"/>
</dbReference>
<evidence type="ECO:0000313" key="11">
    <source>
        <dbReference type="Proteomes" id="UP000247922"/>
    </source>
</evidence>
<keyword evidence="2 8" id="KW-0813">Transport</keyword>
<evidence type="ECO:0000256" key="7">
    <source>
        <dbReference type="ARBA" id="ARBA00023136"/>
    </source>
</evidence>
<dbReference type="NCBIfam" id="TIGR01726">
    <property type="entry name" value="HEQRo_perm_3TM"/>
    <property type="match status" value="1"/>
</dbReference>
<dbReference type="InterPro" id="IPR010065">
    <property type="entry name" value="AA_ABC_transptr_permease_3TM"/>
</dbReference>
<feature type="transmembrane region" description="Helical" evidence="8">
    <location>
        <begin position="66"/>
        <end position="86"/>
    </location>
</feature>
<evidence type="ECO:0000256" key="2">
    <source>
        <dbReference type="ARBA" id="ARBA00022448"/>
    </source>
</evidence>
<keyword evidence="6 8" id="KW-1133">Transmembrane helix</keyword>
<dbReference type="Proteomes" id="UP000247922">
    <property type="component" value="Unassembled WGS sequence"/>
</dbReference>
<dbReference type="GO" id="GO:0022857">
    <property type="term" value="F:transmembrane transporter activity"/>
    <property type="evidence" value="ECO:0007669"/>
    <property type="project" value="InterPro"/>
</dbReference>
<feature type="domain" description="ABC transmembrane type-1" evidence="9">
    <location>
        <begin position="30"/>
        <end position="219"/>
    </location>
</feature>
<evidence type="ECO:0000256" key="5">
    <source>
        <dbReference type="ARBA" id="ARBA00022970"/>
    </source>
</evidence>
<dbReference type="AlphaFoldDB" id="A0A2V3WEJ5"/>
<dbReference type="InterPro" id="IPR035906">
    <property type="entry name" value="MetI-like_sf"/>
</dbReference>
<feature type="transmembrane region" description="Helical" evidence="8">
    <location>
        <begin position="198"/>
        <end position="218"/>
    </location>
</feature>
<keyword evidence="11" id="KW-1185">Reference proteome</keyword>
<comment type="subcellular location">
    <subcellularLocation>
        <location evidence="1 8">Cell membrane</location>
        <topology evidence="1 8">Multi-pass membrane protein</topology>
    </subcellularLocation>
</comment>
<organism evidence="10 11">
    <name type="scientific">Streptohalobacillus salinus</name>
    <dbReference type="NCBI Taxonomy" id="621096"/>
    <lineage>
        <taxon>Bacteria</taxon>
        <taxon>Bacillati</taxon>
        <taxon>Bacillota</taxon>
        <taxon>Bacilli</taxon>
        <taxon>Bacillales</taxon>
        <taxon>Bacillaceae</taxon>
        <taxon>Streptohalobacillus</taxon>
    </lineage>
</organism>
<proteinExistence type="inferred from homology"/>
<dbReference type="FunFam" id="1.10.3720.10:FF:000033">
    <property type="entry name" value="Polar amino acid ABC transporter permease"/>
    <property type="match status" value="1"/>
</dbReference>
<dbReference type="SUPFAM" id="SSF161098">
    <property type="entry name" value="MetI-like"/>
    <property type="match status" value="1"/>
</dbReference>
<dbReference type="CDD" id="cd06261">
    <property type="entry name" value="TM_PBP2"/>
    <property type="match status" value="1"/>
</dbReference>
<feature type="transmembrane region" description="Helical" evidence="8">
    <location>
        <begin position="30"/>
        <end position="54"/>
    </location>
</feature>
<dbReference type="RefSeq" id="WP_110251282.1">
    <property type="nucleotide sequence ID" value="NZ_QJJR01000005.1"/>
</dbReference>
<evidence type="ECO:0000256" key="3">
    <source>
        <dbReference type="ARBA" id="ARBA00022475"/>
    </source>
</evidence>
<dbReference type="PROSITE" id="PS50928">
    <property type="entry name" value="ABC_TM1"/>
    <property type="match status" value="1"/>
</dbReference>
<evidence type="ECO:0000313" key="10">
    <source>
        <dbReference type="EMBL" id="PXW91508.1"/>
    </source>
</evidence>
<evidence type="ECO:0000256" key="8">
    <source>
        <dbReference type="RuleBase" id="RU363032"/>
    </source>
</evidence>
<gene>
    <name evidence="10" type="ORF">DES38_105129</name>
</gene>
<keyword evidence="3" id="KW-1003">Cell membrane</keyword>
<reference evidence="10 11" key="1">
    <citation type="submission" date="2018-05" db="EMBL/GenBank/DDBJ databases">
        <title>Genomic Encyclopedia of Type Strains, Phase IV (KMG-IV): sequencing the most valuable type-strain genomes for metagenomic binning, comparative biology and taxonomic classification.</title>
        <authorList>
            <person name="Goeker M."/>
        </authorList>
    </citation>
    <scope>NUCLEOTIDE SEQUENCE [LARGE SCALE GENOMIC DNA]</scope>
    <source>
        <strain evidence="10 11">DSM 22440</strain>
    </source>
</reference>
<dbReference type="EMBL" id="QJJR01000005">
    <property type="protein sequence ID" value="PXW91508.1"/>
    <property type="molecule type" value="Genomic_DNA"/>
</dbReference>
<name>A0A2V3WEJ5_9BACI</name>
<accession>A0A2V3WEJ5</accession>
<evidence type="ECO:0000256" key="6">
    <source>
        <dbReference type="ARBA" id="ARBA00022989"/>
    </source>
</evidence>
<dbReference type="Gene3D" id="1.10.3720.10">
    <property type="entry name" value="MetI-like"/>
    <property type="match status" value="1"/>
</dbReference>
<dbReference type="PANTHER" id="PTHR30614">
    <property type="entry name" value="MEMBRANE COMPONENT OF AMINO ACID ABC TRANSPORTER"/>
    <property type="match status" value="1"/>
</dbReference>
<comment type="similarity">
    <text evidence="8">Belongs to the binding-protein-dependent transport system permease family.</text>
</comment>
<protein>
    <submittedName>
        <fullName evidence="10">Cystine transport system permease protein</fullName>
    </submittedName>
</protein>
<dbReference type="GO" id="GO:0043190">
    <property type="term" value="C:ATP-binding cassette (ABC) transporter complex"/>
    <property type="evidence" value="ECO:0007669"/>
    <property type="project" value="InterPro"/>
</dbReference>